<protein>
    <submittedName>
        <fullName evidence="9">TauD/TfdA family dioxygenase</fullName>
    </submittedName>
</protein>
<evidence type="ECO:0000313" key="10">
    <source>
        <dbReference type="Proteomes" id="UP001056291"/>
    </source>
</evidence>
<keyword evidence="5" id="KW-0560">Oxidoreductase</keyword>
<evidence type="ECO:0000259" key="8">
    <source>
        <dbReference type="Pfam" id="PF06155"/>
    </source>
</evidence>
<keyword evidence="4 9" id="KW-0223">Dioxygenase</keyword>
<dbReference type="InterPro" id="IPR042098">
    <property type="entry name" value="TauD-like_sf"/>
</dbReference>
<comment type="similarity">
    <text evidence="2">Belongs to the gamma-BBH/TMLD family.</text>
</comment>
<sequence length="376" mass="42993">MASSCSIKSIETTADSLEMEWSDGHHSRFHYIWLRDNCPCPECLHPQTNERTFDVMTIAADQPVLTSLDLQQHQLAICWEDGHVSEFHPDWLRINCYSKSAREAKREKPVLWTAKVKTALPEIDYETVMKSEAAVLAWLDMLVDYGFVLIRNTPTVPGQVTRVANRIAYLRETNFGREFDVISKPDPNNVAYTALKLESHSDLPNWELPPGTQFLHCLEFDAEGGESTLVDGFCAARQLEQEDPAAYEILAKLQIPFRFHDQDWDVQWTAPTIARDKLGDLKEVRFHAALTAPLDLDFDDVLPFYRAYRAFTEIVRRPENILSLKLRPGDLLVFNNRRALHGRAAFNPDSGPRHLQGCYVDNDAVLSKRRILRAKA</sequence>
<dbReference type="RefSeq" id="WP_251933231.1">
    <property type="nucleotide sequence ID" value="NZ_CP098747.1"/>
</dbReference>
<comment type="cofactor">
    <cofactor evidence="1">
        <name>Fe(2+)</name>
        <dbReference type="ChEBI" id="CHEBI:29033"/>
    </cofactor>
</comment>
<proteinExistence type="inferred from homology"/>
<keyword evidence="6" id="KW-0408">Iron</keyword>
<accession>A0ABY4VZI2</accession>
<feature type="domain" description="TauD/TfdA-like" evidence="7">
    <location>
        <begin position="119"/>
        <end position="359"/>
    </location>
</feature>
<dbReference type="SUPFAM" id="SSF51197">
    <property type="entry name" value="Clavaminate synthase-like"/>
    <property type="match status" value="1"/>
</dbReference>
<dbReference type="InterPro" id="IPR003819">
    <property type="entry name" value="TauD/TfdA-like"/>
</dbReference>
<evidence type="ECO:0000256" key="2">
    <source>
        <dbReference type="ARBA" id="ARBA00008654"/>
    </source>
</evidence>
<dbReference type="Gene3D" id="3.30.2020.30">
    <property type="match status" value="1"/>
</dbReference>
<dbReference type="GO" id="GO:0051213">
    <property type="term" value="F:dioxygenase activity"/>
    <property type="evidence" value="ECO:0007669"/>
    <property type="project" value="UniProtKB-KW"/>
</dbReference>
<evidence type="ECO:0000256" key="3">
    <source>
        <dbReference type="ARBA" id="ARBA00022723"/>
    </source>
</evidence>
<keyword evidence="3" id="KW-0479">Metal-binding</keyword>
<dbReference type="PANTHER" id="PTHR10696">
    <property type="entry name" value="GAMMA-BUTYROBETAINE HYDROXYLASE-RELATED"/>
    <property type="match status" value="1"/>
</dbReference>
<evidence type="ECO:0000256" key="1">
    <source>
        <dbReference type="ARBA" id="ARBA00001954"/>
    </source>
</evidence>
<dbReference type="InterPro" id="IPR010376">
    <property type="entry name" value="GBBH-like_N"/>
</dbReference>
<dbReference type="EMBL" id="CP098747">
    <property type="protein sequence ID" value="USG60350.1"/>
    <property type="molecule type" value="Genomic_DNA"/>
</dbReference>
<dbReference type="CDD" id="cd00250">
    <property type="entry name" value="CAS_like"/>
    <property type="match status" value="1"/>
</dbReference>
<name>A0ABY4VZI2_9PROT</name>
<evidence type="ECO:0000256" key="6">
    <source>
        <dbReference type="ARBA" id="ARBA00023004"/>
    </source>
</evidence>
<dbReference type="InterPro" id="IPR050411">
    <property type="entry name" value="AlphaKG_dependent_hydroxylases"/>
</dbReference>
<evidence type="ECO:0000259" key="7">
    <source>
        <dbReference type="Pfam" id="PF02668"/>
    </source>
</evidence>
<feature type="domain" description="Gamma-butyrobetaine hydroxylase-like N-terminal" evidence="8">
    <location>
        <begin position="12"/>
        <end position="53"/>
    </location>
</feature>
<dbReference type="Proteomes" id="UP001056291">
    <property type="component" value="Chromosome"/>
</dbReference>
<dbReference type="PANTHER" id="PTHR10696:SF25">
    <property type="entry name" value="OXIDOREDUCTASE AIM17-RELATED"/>
    <property type="match status" value="1"/>
</dbReference>
<organism evidence="9 10">
    <name type="scientific">Sneathiella marina</name>
    <dbReference type="NCBI Taxonomy" id="2950108"/>
    <lineage>
        <taxon>Bacteria</taxon>
        <taxon>Pseudomonadati</taxon>
        <taxon>Pseudomonadota</taxon>
        <taxon>Alphaproteobacteria</taxon>
        <taxon>Sneathiellales</taxon>
        <taxon>Sneathiellaceae</taxon>
        <taxon>Sneathiella</taxon>
    </lineage>
</organism>
<keyword evidence="10" id="KW-1185">Reference proteome</keyword>
<dbReference type="InterPro" id="IPR038492">
    <property type="entry name" value="GBBH-like_N_sf"/>
</dbReference>
<gene>
    <name evidence="9" type="ORF">NBZ79_14355</name>
</gene>
<dbReference type="Gene3D" id="3.60.130.10">
    <property type="entry name" value="Clavaminate synthase-like"/>
    <property type="match status" value="1"/>
</dbReference>
<reference evidence="9" key="1">
    <citation type="submission" date="2022-06" db="EMBL/GenBank/DDBJ databases">
        <title>Sneathiella actinostolidae sp. nov., isolated from a sea anemonein the Western Pacific Ocean.</title>
        <authorList>
            <person name="Wei M.J."/>
        </authorList>
    </citation>
    <scope>NUCLEOTIDE SEQUENCE</scope>
    <source>
        <strain evidence="9">PHK-P5</strain>
    </source>
</reference>
<evidence type="ECO:0000256" key="5">
    <source>
        <dbReference type="ARBA" id="ARBA00023002"/>
    </source>
</evidence>
<dbReference type="Pfam" id="PF02668">
    <property type="entry name" value="TauD"/>
    <property type="match status" value="1"/>
</dbReference>
<evidence type="ECO:0000256" key="4">
    <source>
        <dbReference type="ARBA" id="ARBA00022964"/>
    </source>
</evidence>
<evidence type="ECO:0000313" key="9">
    <source>
        <dbReference type="EMBL" id="USG60350.1"/>
    </source>
</evidence>
<dbReference type="Pfam" id="PF06155">
    <property type="entry name" value="GBBH-like_N"/>
    <property type="match status" value="1"/>
</dbReference>